<dbReference type="EMBL" id="SMFZ01000001">
    <property type="protein sequence ID" value="TCK26782.1"/>
    <property type="molecule type" value="Genomic_DNA"/>
</dbReference>
<evidence type="ECO:0000256" key="1">
    <source>
        <dbReference type="SAM" id="MobiDB-lite"/>
    </source>
</evidence>
<dbReference type="Proteomes" id="UP000295560">
    <property type="component" value="Unassembled WGS sequence"/>
</dbReference>
<gene>
    <name evidence="2" type="ORF">EV378_2627</name>
</gene>
<organism evidence="2 3">
    <name type="scientific">Pseudonocardia endophytica</name>
    <dbReference type="NCBI Taxonomy" id="401976"/>
    <lineage>
        <taxon>Bacteria</taxon>
        <taxon>Bacillati</taxon>
        <taxon>Actinomycetota</taxon>
        <taxon>Actinomycetes</taxon>
        <taxon>Pseudonocardiales</taxon>
        <taxon>Pseudonocardiaceae</taxon>
        <taxon>Pseudonocardia</taxon>
    </lineage>
</organism>
<dbReference type="Pfam" id="PF19760">
    <property type="entry name" value="DUF6247"/>
    <property type="match status" value="1"/>
</dbReference>
<protein>
    <submittedName>
        <fullName evidence="2">Uncharacterized protein</fullName>
    </submittedName>
</protein>
<reference evidence="2 3" key="1">
    <citation type="submission" date="2019-03" db="EMBL/GenBank/DDBJ databases">
        <title>Sequencing the genomes of 1000 actinobacteria strains.</title>
        <authorList>
            <person name="Klenk H.-P."/>
        </authorList>
    </citation>
    <scope>NUCLEOTIDE SEQUENCE [LARGE SCALE GENOMIC DNA]</scope>
    <source>
        <strain evidence="2 3">DSM 44969</strain>
    </source>
</reference>
<dbReference type="RefSeq" id="WP_132424537.1">
    <property type="nucleotide sequence ID" value="NZ_SMFZ01000001.1"/>
</dbReference>
<proteinExistence type="predicted"/>
<dbReference type="InterPro" id="IPR046214">
    <property type="entry name" value="DUF6247"/>
</dbReference>
<dbReference type="OrthoDB" id="3533046at2"/>
<comment type="caution">
    <text evidence="2">The sequence shown here is derived from an EMBL/GenBank/DDBJ whole genome shotgun (WGS) entry which is preliminary data.</text>
</comment>
<feature type="region of interest" description="Disordered" evidence="1">
    <location>
        <begin position="90"/>
        <end position="112"/>
    </location>
</feature>
<name>A0A4R1I985_PSEEN</name>
<accession>A0A4R1I985</accession>
<evidence type="ECO:0000313" key="3">
    <source>
        <dbReference type="Proteomes" id="UP000295560"/>
    </source>
</evidence>
<dbReference type="AlphaFoldDB" id="A0A4R1I985"/>
<keyword evidence="3" id="KW-1185">Reference proteome</keyword>
<evidence type="ECO:0000313" key="2">
    <source>
        <dbReference type="EMBL" id="TCK26782.1"/>
    </source>
</evidence>
<sequence length="112" mass="12133">MSAAVAGGTGGSGPPFAHASPAQIRTALTVEDAAAFDQHWLAVMRRATESLDLTELFDALEAWRRVAWLSTAHGHDRYRQMLSDARERVRTGGEPEGTVSWDQLMAELGPGE</sequence>